<dbReference type="PANTHER" id="PTHR34387">
    <property type="entry name" value="SLR1258 PROTEIN"/>
    <property type="match status" value="1"/>
</dbReference>
<dbReference type="Gene3D" id="3.30.110.170">
    <property type="entry name" value="Protein of unknown function (DUF541), domain 1"/>
    <property type="match status" value="1"/>
</dbReference>
<feature type="chain" id="PRO_5019822660" description="SIMPL domain-containing protein" evidence="1">
    <location>
        <begin position="24"/>
        <end position="248"/>
    </location>
</feature>
<accession>A0A480AKN4</accession>
<dbReference type="AlphaFoldDB" id="A0A480AKN4"/>
<dbReference type="InterPro" id="IPR052022">
    <property type="entry name" value="26kDa_periplasmic_antigen"/>
</dbReference>
<proteinExistence type="predicted"/>
<dbReference type="Proteomes" id="UP000301751">
    <property type="component" value="Unassembled WGS sequence"/>
</dbReference>
<reference evidence="3" key="1">
    <citation type="submission" date="2019-03" db="EMBL/GenBank/DDBJ databases">
        <title>Aquabacterium pictum sp.nov., the first bacteriochlorophyll a-containing freshwater bacterium in the genus Aquabacterium of the class Betaproteobacteria.</title>
        <authorList>
            <person name="Hirose S."/>
            <person name="Tank M."/>
            <person name="Hara E."/>
            <person name="Tamaki H."/>
            <person name="Takaichi S."/>
            <person name="Haruta S."/>
            <person name="Hanada S."/>
        </authorList>
    </citation>
    <scope>NUCLEOTIDE SEQUENCE [LARGE SCALE GENOMIC DNA]</scope>
    <source>
        <strain evidence="3">W35</strain>
    </source>
</reference>
<evidence type="ECO:0000256" key="1">
    <source>
        <dbReference type="SAM" id="SignalP"/>
    </source>
</evidence>
<keyword evidence="3" id="KW-1185">Reference proteome</keyword>
<gene>
    <name evidence="2" type="ORF">AQPW35_11920</name>
</gene>
<comment type="caution">
    <text evidence="2">The sequence shown here is derived from an EMBL/GenBank/DDBJ whole genome shotgun (WGS) entry which is preliminary data.</text>
</comment>
<evidence type="ECO:0000313" key="3">
    <source>
        <dbReference type="Proteomes" id="UP000301751"/>
    </source>
</evidence>
<dbReference type="GO" id="GO:0006974">
    <property type="term" value="P:DNA damage response"/>
    <property type="evidence" value="ECO:0007669"/>
    <property type="project" value="TreeGrafter"/>
</dbReference>
<feature type="signal peptide" evidence="1">
    <location>
        <begin position="1"/>
        <end position="23"/>
    </location>
</feature>
<dbReference type="InterPro" id="IPR007497">
    <property type="entry name" value="SIMPL/DUF541"/>
</dbReference>
<name>A0A480AKN4_9BURK</name>
<dbReference type="OrthoDB" id="7062395at2"/>
<keyword evidence="1" id="KW-0732">Signal</keyword>
<dbReference type="RefSeq" id="WP_137731857.1">
    <property type="nucleotide sequence ID" value="NZ_BJCL01000002.1"/>
</dbReference>
<evidence type="ECO:0008006" key="4">
    <source>
        <dbReference type="Google" id="ProtNLM"/>
    </source>
</evidence>
<dbReference type="PANTHER" id="PTHR34387:SF1">
    <property type="entry name" value="PERIPLASMIC IMMUNOGENIC PROTEIN"/>
    <property type="match status" value="1"/>
</dbReference>
<sequence>MTLRRLPLLLPLAAALLAGPALAQTNPVTVWQAAPQNVVNLSAEASREVPQDLIAITLAATREGSDAAAVQSQLRQVLDAALAEARKAARPGGVEVRTGSFNLSPRYAAKPGTAPVISGWQGRAELVVEGSDTAAISQLAGRLNSLTVARVGYGLSREARDKVEAEVAAQAIGRFKDRAEAHARQFGFASYSLREVSVNGSESGAPMPAPMYRMAAAAAPMAEAGQPVEPGRTTVTVSVNGSIQLSPR</sequence>
<evidence type="ECO:0000313" key="2">
    <source>
        <dbReference type="EMBL" id="GCL62111.1"/>
    </source>
</evidence>
<organism evidence="2 3">
    <name type="scientific">Pseudaquabacterium pictum</name>
    <dbReference type="NCBI Taxonomy" id="2315236"/>
    <lineage>
        <taxon>Bacteria</taxon>
        <taxon>Pseudomonadati</taxon>
        <taxon>Pseudomonadota</taxon>
        <taxon>Betaproteobacteria</taxon>
        <taxon>Burkholderiales</taxon>
        <taxon>Sphaerotilaceae</taxon>
        <taxon>Pseudaquabacterium</taxon>
    </lineage>
</organism>
<dbReference type="Gene3D" id="3.30.70.2970">
    <property type="entry name" value="Protein of unknown function (DUF541), domain 2"/>
    <property type="match status" value="1"/>
</dbReference>
<protein>
    <recommendedName>
        <fullName evidence="4">SIMPL domain-containing protein</fullName>
    </recommendedName>
</protein>
<dbReference type="EMBL" id="BJCL01000002">
    <property type="protein sequence ID" value="GCL62111.1"/>
    <property type="molecule type" value="Genomic_DNA"/>
</dbReference>
<dbReference type="Pfam" id="PF04402">
    <property type="entry name" value="SIMPL"/>
    <property type="match status" value="1"/>
</dbReference>